<dbReference type="InterPro" id="IPR001130">
    <property type="entry name" value="TatD-like"/>
</dbReference>
<dbReference type="Gene3D" id="3.20.20.140">
    <property type="entry name" value="Metal-dependent hydrolases"/>
    <property type="match status" value="1"/>
</dbReference>
<evidence type="ECO:0000313" key="5">
    <source>
        <dbReference type="Proteomes" id="UP000474778"/>
    </source>
</evidence>
<feature type="binding site" evidence="3">
    <location>
        <position position="103"/>
    </location>
    <ligand>
        <name>a divalent metal cation</name>
        <dbReference type="ChEBI" id="CHEBI:60240"/>
        <label>1</label>
    </ligand>
</feature>
<dbReference type="PANTHER" id="PTHR46124:SF3">
    <property type="entry name" value="HYDROLASE"/>
    <property type="match status" value="1"/>
</dbReference>
<keyword evidence="5" id="KW-1185">Reference proteome</keyword>
<comment type="caution">
    <text evidence="4">The sequence shown here is derived from an EMBL/GenBank/DDBJ whole genome shotgun (WGS) entry which is preliminary data.</text>
</comment>
<evidence type="ECO:0000256" key="3">
    <source>
        <dbReference type="PIRSR" id="PIRSR005902-1"/>
    </source>
</evidence>
<sequence length="267" mass="29813">MQVAKSPLAVIDSHVHLDFEEFDAERERLVARLKSNGLKGAVIPGVSASQWPKLLTVAERHAFHYGLGVHPWYCTADWGQDIENLSKLLCERRGDPRLVAIGECGLDALHKASWETQLPCFEAQLQLAQRYDLPVILHSVKAHNEVLALLKRYPLERGGVIHGFYGSMQLAQRYVDAGCYIGIGHLLLEEKAKKLQETLVKLPLEHLVIETDLALVSLVKKSGFADKTGGSSLILHLLIEKIAKLQKKSNVLVSEQVFQNTLQLFDL</sequence>
<dbReference type="InterPro" id="IPR032466">
    <property type="entry name" value="Metal_Hydrolase"/>
</dbReference>
<feature type="binding site" evidence="3">
    <location>
        <position position="212"/>
    </location>
    <ligand>
        <name>a divalent metal cation</name>
        <dbReference type="ChEBI" id="CHEBI:60240"/>
        <label>1</label>
    </ligand>
</feature>
<reference evidence="4 5" key="1">
    <citation type="submission" date="2019-12" db="EMBL/GenBank/DDBJ databases">
        <title>Shewanella insulae sp. nov., isolated from a tidal flat.</title>
        <authorList>
            <person name="Yoon J.-H."/>
        </authorList>
    </citation>
    <scope>NUCLEOTIDE SEQUENCE [LARGE SCALE GENOMIC DNA]</scope>
    <source>
        <strain evidence="4 5">JBTF-M18</strain>
    </source>
</reference>
<dbReference type="GO" id="GO:0046872">
    <property type="term" value="F:metal ion binding"/>
    <property type="evidence" value="ECO:0007669"/>
    <property type="project" value="UniProtKB-KW"/>
</dbReference>
<dbReference type="SUPFAM" id="SSF51556">
    <property type="entry name" value="Metallo-dependent hydrolases"/>
    <property type="match status" value="1"/>
</dbReference>
<feature type="binding site" evidence="3">
    <location>
        <position position="14"/>
    </location>
    <ligand>
        <name>a divalent metal cation</name>
        <dbReference type="ChEBI" id="CHEBI:60240"/>
        <label>1</label>
    </ligand>
</feature>
<proteinExistence type="inferred from homology"/>
<accession>A0A6L7HYB3</accession>
<protein>
    <submittedName>
        <fullName evidence="4">TatD family deoxyribonuclease</fullName>
    </submittedName>
</protein>
<dbReference type="InterPro" id="IPR018228">
    <property type="entry name" value="DNase_TatD-rel_CS"/>
</dbReference>
<dbReference type="EMBL" id="WRPA01000006">
    <property type="protein sequence ID" value="MXR68684.1"/>
    <property type="molecule type" value="Genomic_DNA"/>
</dbReference>
<dbReference type="AlphaFoldDB" id="A0A6L7HYB3"/>
<keyword evidence="3" id="KW-0479">Metal-binding</keyword>
<dbReference type="Pfam" id="PF01026">
    <property type="entry name" value="TatD_DNase"/>
    <property type="match status" value="1"/>
</dbReference>
<feature type="binding site" evidence="3">
    <location>
        <position position="138"/>
    </location>
    <ligand>
        <name>a divalent metal cation</name>
        <dbReference type="ChEBI" id="CHEBI:60240"/>
        <label>2</label>
    </ligand>
</feature>
<dbReference type="GO" id="GO:0016788">
    <property type="term" value="F:hydrolase activity, acting on ester bonds"/>
    <property type="evidence" value="ECO:0007669"/>
    <property type="project" value="InterPro"/>
</dbReference>
<comment type="similarity">
    <text evidence="1">Belongs to the metallo-dependent hydrolases superfamily. TatD-type hydrolase family.</text>
</comment>
<dbReference type="CDD" id="cd01310">
    <property type="entry name" value="TatD_DNAse"/>
    <property type="match status" value="1"/>
</dbReference>
<evidence type="ECO:0000256" key="1">
    <source>
        <dbReference type="ARBA" id="ARBA00009275"/>
    </source>
</evidence>
<name>A0A6L7HYB3_9GAMM</name>
<dbReference type="PIRSF" id="PIRSF005902">
    <property type="entry name" value="DNase_TatD"/>
    <property type="match status" value="1"/>
</dbReference>
<gene>
    <name evidence="4" type="ORF">GNT65_08370</name>
</gene>
<dbReference type="PANTHER" id="PTHR46124">
    <property type="entry name" value="D-AMINOACYL-TRNA DEACYLASE"/>
    <property type="match status" value="1"/>
</dbReference>
<evidence type="ECO:0000313" key="4">
    <source>
        <dbReference type="EMBL" id="MXR68684.1"/>
    </source>
</evidence>
<feature type="binding site" evidence="3">
    <location>
        <position position="16"/>
    </location>
    <ligand>
        <name>a divalent metal cation</name>
        <dbReference type="ChEBI" id="CHEBI:60240"/>
        <label>1</label>
    </ligand>
</feature>
<dbReference type="Proteomes" id="UP000474778">
    <property type="component" value="Unassembled WGS sequence"/>
</dbReference>
<dbReference type="GO" id="GO:0005829">
    <property type="term" value="C:cytosol"/>
    <property type="evidence" value="ECO:0007669"/>
    <property type="project" value="TreeGrafter"/>
</dbReference>
<organism evidence="4 5">
    <name type="scientific">Shewanella insulae</name>
    <dbReference type="NCBI Taxonomy" id="2681496"/>
    <lineage>
        <taxon>Bacteria</taxon>
        <taxon>Pseudomonadati</taxon>
        <taxon>Pseudomonadota</taxon>
        <taxon>Gammaproteobacteria</taxon>
        <taxon>Alteromonadales</taxon>
        <taxon>Shewanellaceae</taxon>
        <taxon>Shewanella</taxon>
    </lineage>
</organism>
<dbReference type="PROSITE" id="PS01137">
    <property type="entry name" value="TATD_1"/>
    <property type="match status" value="1"/>
</dbReference>
<keyword evidence="2" id="KW-0378">Hydrolase</keyword>
<evidence type="ECO:0000256" key="2">
    <source>
        <dbReference type="ARBA" id="ARBA00022801"/>
    </source>
</evidence>
<feature type="binding site" evidence="3">
    <location>
        <position position="162"/>
    </location>
    <ligand>
        <name>a divalent metal cation</name>
        <dbReference type="ChEBI" id="CHEBI:60240"/>
        <label>2</label>
    </ligand>
</feature>